<dbReference type="Pfam" id="PF00448">
    <property type="entry name" value="SRP54"/>
    <property type="match status" value="1"/>
</dbReference>
<feature type="domain" description="SRP54-type proteins GTP-binding" evidence="12">
    <location>
        <begin position="99"/>
        <end position="300"/>
    </location>
</feature>
<dbReference type="GO" id="GO:0005525">
    <property type="term" value="F:GTP binding"/>
    <property type="evidence" value="ECO:0007669"/>
    <property type="project" value="UniProtKB-KW"/>
</dbReference>
<keyword evidence="9" id="KW-0675">Receptor</keyword>
<name>A0A849T1W4_UNCEI</name>
<evidence type="ECO:0000256" key="7">
    <source>
        <dbReference type="ARBA" id="ARBA00023134"/>
    </source>
</evidence>
<evidence type="ECO:0000313" key="14">
    <source>
        <dbReference type="EMBL" id="NOT35279.1"/>
    </source>
</evidence>
<dbReference type="Proteomes" id="UP000580839">
    <property type="component" value="Unassembled WGS sequence"/>
</dbReference>
<evidence type="ECO:0000313" key="15">
    <source>
        <dbReference type="Proteomes" id="UP000580839"/>
    </source>
</evidence>
<keyword evidence="6" id="KW-0378">Hydrolase</keyword>
<dbReference type="CDD" id="cd17874">
    <property type="entry name" value="FtsY"/>
    <property type="match status" value="1"/>
</dbReference>
<dbReference type="NCBIfam" id="TIGR00064">
    <property type="entry name" value="ftsY"/>
    <property type="match status" value="1"/>
</dbReference>
<dbReference type="FunFam" id="3.40.50.300:FF:000053">
    <property type="entry name" value="Signal recognition particle receptor FtsY"/>
    <property type="match status" value="1"/>
</dbReference>
<dbReference type="AlphaFoldDB" id="A0A849T1W4"/>
<reference evidence="14 15" key="1">
    <citation type="submission" date="2020-04" db="EMBL/GenBank/DDBJ databases">
        <title>Metagenomic profiling of ammonia- and methane-oxidizing microorganisms in a Dutch drinking water treatment plant.</title>
        <authorList>
            <person name="Poghosyan L."/>
            <person name="Leucker S."/>
        </authorList>
    </citation>
    <scope>NUCLEOTIDE SEQUENCE [LARGE SCALE GENOMIC DNA]</scope>
    <source>
        <strain evidence="14">S-RSF-IL-03</strain>
    </source>
</reference>
<dbReference type="SMART" id="SM00963">
    <property type="entry name" value="SRP54_N"/>
    <property type="match status" value="1"/>
</dbReference>
<dbReference type="Pfam" id="PF02881">
    <property type="entry name" value="SRP54_N"/>
    <property type="match status" value="1"/>
</dbReference>
<comment type="similarity">
    <text evidence="2">Belongs to the GTP-binding SRP family.</text>
</comment>
<evidence type="ECO:0000256" key="1">
    <source>
        <dbReference type="ARBA" id="ARBA00004413"/>
    </source>
</evidence>
<dbReference type="GO" id="GO:0005886">
    <property type="term" value="C:plasma membrane"/>
    <property type="evidence" value="ECO:0007669"/>
    <property type="project" value="UniProtKB-SubCell"/>
</dbReference>
<dbReference type="SUPFAM" id="SSF52540">
    <property type="entry name" value="P-loop containing nucleoside triphosphate hydrolases"/>
    <property type="match status" value="1"/>
</dbReference>
<dbReference type="Gene3D" id="3.40.50.300">
    <property type="entry name" value="P-loop containing nucleotide triphosphate hydrolases"/>
    <property type="match status" value="1"/>
</dbReference>
<keyword evidence="3" id="KW-1003">Cell membrane</keyword>
<dbReference type="InterPro" id="IPR036225">
    <property type="entry name" value="SRP/SRP_N"/>
</dbReference>
<proteinExistence type="inferred from homology"/>
<dbReference type="GO" id="GO:0005047">
    <property type="term" value="F:signal recognition particle binding"/>
    <property type="evidence" value="ECO:0007669"/>
    <property type="project" value="TreeGrafter"/>
</dbReference>
<dbReference type="SUPFAM" id="SSF47364">
    <property type="entry name" value="Domain of the SRP/SRP receptor G-proteins"/>
    <property type="match status" value="1"/>
</dbReference>
<dbReference type="GO" id="GO:0005737">
    <property type="term" value="C:cytoplasm"/>
    <property type="evidence" value="ECO:0007669"/>
    <property type="project" value="UniProtKB-ARBA"/>
</dbReference>
<dbReference type="GO" id="GO:0006614">
    <property type="term" value="P:SRP-dependent cotranslational protein targeting to membrane"/>
    <property type="evidence" value="ECO:0007669"/>
    <property type="project" value="InterPro"/>
</dbReference>
<comment type="subcellular location">
    <subcellularLocation>
        <location evidence="1">Cell membrane</location>
        <topology evidence="1">Peripheral membrane protein</topology>
        <orientation evidence="1">Cytoplasmic side</orientation>
    </subcellularLocation>
</comment>
<feature type="domain" description="Signal recognition particle SRP54 helical bundle" evidence="13">
    <location>
        <begin position="7"/>
        <end position="85"/>
    </location>
</feature>
<comment type="catalytic activity">
    <reaction evidence="10">
        <text>GTP + H2O = GDP + phosphate + H(+)</text>
        <dbReference type="Rhea" id="RHEA:19669"/>
        <dbReference type="ChEBI" id="CHEBI:15377"/>
        <dbReference type="ChEBI" id="CHEBI:15378"/>
        <dbReference type="ChEBI" id="CHEBI:37565"/>
        <dbReference type="ChEBI" id="CHEBI:43474"/>
        <dbReference type="ChEBI" id="CHEBI:58189"/>
        <dbReference type="EC" id="3.6.5.4"/>
    </reaction>
</comment>
<dbReference type="InterPro" id="IPR027417">
    <property type="entry name" value="P-loop_NTPase"/>
</dbReference>
<evidence type="ECO:0000256" key="10">
    <source>
        <dbReference type="ARBA" id="ARBA00048027"/>
    </source>
</evidence>
<evidence type="ECO:0000259" key="11">
    <source>
        <dbReference type="SMART" id="SM00382"/>
    </source>
</evidence>
<dbReference type="InterPro" id="IPR000897">
    <property type="entry name" value="SRP54_GTPase_dom"/>
</dbReference>
<keyword evidence="7" id="KW-0342">GTP-binding</keyword>
<keyword evidence="8" id="KW-0472">Membrane</keyword>
<evidence type="ECO:0000256" key="8">
    <source>
        <dbReference type="ARBA" id="ARBA00023136"/>
    </source>
</evidence>
<comment type="caution">
    <text evidence="14">The sequence shown here is derived from an EMBL/GenBank/DDBJ whole genome shotgun (WGS) entry which is preliminary data.</text>
</comment>
<dbReference type="PANTHER" id="PTHR43134:SF1">
    <property type="entry name" value="SIGNAL RECOGNITION PARTICLE RECEPTOR SUBUNIT ALPHA"/>
    <property type="match status" value="1"/>
</dbReference>
<sequence>MGLWERLRSGLTRTREQLVSQVGAVLGLRGPIDPQTLEPLEDALLLADVGPATVERLIASARDLMGRDRDLELGRALELAAIEILGRQRLAFEPGPNAPWVALIVGVNGVGKTTLAGKLAASFARDGRRTLLVAGDTFRAAASDQLAVWAERAGVELVRARDLADPAAVVHDGLSAALARGTDVVLIDTAGRLHTKQNLMAELQKVRRVCERQVPGAPHHTLLVLDANLGQNGIAQAREFQKVIPITSLAINKLDGTARGGAVLAIADQLGLPVSLTGLGEGLEDWERFDPEAFARGLFSTRVPSG</sequence>
<organism evidence="14 15">
    <name type="scientific">Eiseniibacteriota bacterium</name>
    <dbReference type="NCBI Taxonomy" id="2212470"/>
    <lineage>
        <taxon>Bacteria</taxon>
        <taxon>Candidatus Eiseniibacteriota</taxon>
    </lineage>
</organism>
<dbReference type="InterPro" id="IPR013822">
    <property type="entry name" value="Signal_recog_particl_SRP54_hlx"/>
</dbReference>
<evidence type="ECO:0000256" key="2">
    <source>
        <dbReference type="ARBA" id="ARBA00008531"/>
    </source>
</evidence>
<accession>A0A849T1W4</accession>
<keyword evidence="4" id="KW-0963">Cytoplasm</keyword>
<evidence type="ECO:0000256" key="6">
    <source>
        <dbReference type="ARBA" id="ARBA00022801"/>
    </source>
</evidence>
<dbReference type="EMBL" id="JABFRW010000185">
    <property type="protein sequence ID" value="NOT35279.1"/>
    <property type="molecule type" value="Genomic_DNA"/>
</dbReference>
<evidence type="ECO:0000256" key="4">
    <source>
        <dbReference type="ARBA" id="ARBA00022490"/>
    </source>
</evidence>
<dbReference type="InterPro" id="IPR004390">
    <property type="entry name" value="SR_rcpt_FtsY"/>
</dbReference>
<protein>
    <submittedName>
        <fullName evidence="14">Signal recognition particle-docking protein FtsY</fullName>
    </submittedName>
</protein>
<dbReference type="SMART" id="SM00962">
    <property type="entry name" value="SRP54"/>
    <property type="match status" value="1"/>
</dbReference>
<evidence type="ECO:0000259" key="13">
    <source>
        <dbReference type="SMART" id="SM00963"/>
    </source>
</evidence>
<evidence type="ECO:0000259" key="12">
    <source>
        <dbReference type="SMART" id="SM00962"/>
    </source>
</evidence>
<evidence type="ECO:0000256" key="3">
    <source>
        <dbReference type="ARBA" id="ARBA00022475"/>
    </source>
</evidence>
<dbReference type="InterPro" id="IPR003593">
    <property type="entry name" value="AAA+_ATPase"/>
</dbReference>
<dbReference type="InterPro" id="IPR042101">
    <property type="entry name" value="SRP54_N_sf"/>
</dbReference>
<dbReference type="GO" id="GO:0003924">
    <property type="term" value="F:GTPase activity"/>
    <property type="evidence" value="ECO:0007669"/>
    <property type="project" value="TreeGrafter"/>
</dbReference>
<dbReference type="SMART" id="SM00382">
    <property type="entry name" value="AAA"/>
    <property type="match status" value="1"/>
</dbReference>
<dbReference type="Gene3D" id="1.20.120.140">
    <property type="entry name" value="Signal recognition particle SRP54, nucleotide-binding domain"/>
    <property type="match status" value="1"/>
</dbReference>
<keyword evidence="5" id="KW-0547">Nucleotide-binding</keyword>
<evidence type="ECO:0000256" key="9">
    <source>
        <dbReference type="ARBA" id="ARBA00023170"/>
    </source>
</evidence>
<feature type="domain" description="AAA+ ATPase" evidence="11">
    <location>
        <begin position="98"/>
        <end position="250"/>
    </location>
</feature>
<evidence type="ECO:0000256" key="5">
    <source>
        <dbReference type="ARBA" id="ARBA00022741"/>
    </source>
</evidence>
<dbReference type="PANTHER" id="PTHR43134">
    <property type="entry name" value="SIGNAL RECOGNITION PARTICLE RECEPTOR SUBUNIT ALPHA"/>
    <property type="match status" value="1"/>
</dbReference>
<gene>
    <name evidence="14" type="primary">ftsY</name>
    <name evidence="14" type="ORF">HOP12_14135</name>
</gene>